<evidence type="ECO:0000259" key="1">
    <source>
        <dbReference type="Pfam" id="PF12728"/>
    </source>
</evidence>
<feature type="domain" description="Helix-turn-helix" evidence="1">
    <location>
        <begin position="28"/>
        <end position="76"/>
    </location>
</feature>
<proteinExistence type="predicted"/>
<dbReference type="EMBL" id="CP025430">
    <property type="protein sequence ID" value="AUH64060.1"/>
    <property type="molecule type" value="Genomic_DNA"/>
</dbReference>
<name>A0A2H5EXP3_9RHOB</name>
<dbReference type="InterPro" id="IPR041657">
    <property type="entry name" value="HTH_17"/>
</dbReference>
<dbReference type="AlphaFoldDB" id="A0A2H5EXP3"/>
<protein>
    <recommendedName>
        <fullName evidence="1">Helix-turn-helix domain-containing protein</fullName>
    </recommendedName>
</protein>
<dbReference type="RefSeq" id="WP_101752101.1">
    <property type="nucleotide sequence ID" value="NZ_CP025430.1"/>
</dbReference>
<dbReference type="KEGG" id="pzh:CX676_07720"/>
<accession>A0A2H5EXP3</accession>
<organism evidence="2 3">
    <name type="scientific">Paracoccus zhejiangensis</name>
    <dbReference type="NCBI Taxonomy" id="1077935"/>
    <lineage>
        <taxon>Bacteria</taxon>
        <taxon>Pseudomonadati</taxon>
        <taxon>Pseudomonadota</taxon>
        <taxon>Alphaproteobacteria</taxon>
        <taxon>Rhodobacterales</taxon>
        <taxon>Paracoccaceae</taxon>
        <taxon>Paracoccus</taxon>
    </lineage>
</organism>
<dbReference type="Proteomes" id="UP000234530">
    <property type="component" value="Chromosome"/>
</dbReference>
<reference evidence="2 3" key="1">
    <citation type="journal article" date="2013" name="Antonie Van Leeuwenhoek">
        <title>Paracoccus zhejiangensis sp. nov., isolated from activated sludge in wastewater-treatment system.</title>
        <authorList>
            <person name="Wu Z.G."/>
            <person name="Zhang D.F."/>
            <person name="Liu Y.L."/>
            <person name="Wang F."/>
            <person name="Jiang X."/>
            <person name="Li C."/>
            <person name="Li S.P."/>
            <person name="Hong Q."/>
            <person name="Li W.J."/>
        </authorList>
    </citation>
    <scope>NUCLEOTIDE SEQUENCE [LARGE SCALE GENOMIC DNA]</scope>
    <source>
        <strain evidence="2 3">J6</strain>
    </source>
</reference>
<evidence type="ECO:0000313" key="2">
    <source>
        <dbReference type="EMBL" id="AUH64060.1"/>
    </source>
</evidence>
<evidence type="ECO:0000313" key="3">
    <source>
        <dbReference type="Proteomes" id="UP000234530"/>
    </source>
</evidence>
<dbReference type="Pfam" id="PF12728">
    <property type="entry name" value="HTH_17"/>
    <property type="match status" value="1"/>
</dbReference>
<sequence length="84" mass="9153">MPIPAKSGPNLTRRIPPRSEAVADADATIKEFCAEVRCCPSYAWSLINAGDVVAYKVGARVKITRASINAMKERNRIKPRGILA</sequence>
<keyword evidence="3" id="KW-1185">Reference proteome</keyword>
<gene>
    <name evidence="2" type="ORF">CX676_07720</name>
</gene>